<sequence length="51" mass="5905">MNETYRAVAEFAQTWGLIYFVGLFVCVLIYALSPSRKRQFEDAARMPLSED</sequence>
<evidence type="ECO:0000313" key="3">
    <source>
        <dbReference type="Proteomes" id="UP000533469"/>
    </source>
</evidence>
<organism evidence="2 3">
    <name type="scientific">Ancylobacter tetraedralis</name>
    <dbReference type="NCBI Taxonomy" id="217068"/>
    <lineage>
        <taxon>Bacteria</taxon>
        <taxon>Pseudomonadati</taxon>
        <taxon>Pseudomonadota</taxon>
        <taxon>Alphaproteobacteria</taxon>
        <taxon>Hyphomicrobiales</taxon>
        <taxon>Xanthobacteraceae</taxon>
        <taxon>Ancylobacter</taxon>
    </lineage>
</organism>
<dbReference type="InterPro" id="IPR008621">
    <property type="entry name" value="Cbb3-typ_cyt_oxidase_comp"/>
</dbReference>
<comment type="caution">
    <text evidence="2">The sequence shown here is derived from an EMBL/GenBank/DDBJ whole genome shotgun (WGS) entry which is preliminary data.</text>
</comment>
<dbReference type="RefSeq" id="WP_183191288.1">
    <property type="nucleotide sequence ID" value="NZ_JACICD010000008.1"/>
</dbReference>
<evidence type="ECO:0000313" key="2">
    <source>
        <dbReference type="EMBL" id="MBB3773133.1"/>
    </source>
</evidence>
<keyword evidence="1" id="KW-0472">Membrane</keyword>
<dbReference type="EMBL" id="JACICD010000008">
    <property type="protein sequence ID" value="MBB3773133.1"/>
    <property type="molecule type" value="Genomic_DNA"/>
</dbReference>
<accession>A0A839ZE99</accession>
<dbReference type="Proteomes" id="UP000533469">
    <property type="component" value="Unassembled WGS sequence"/>
</dbReference>
<dbReference type="AlphaFoldDB" id="A0A839ZE99"/>
<keyword evidence="3" id="KW-1185">Reference proteome</keyword>
<dbReference type="Pfam" id="PF05545">
    <property type="entry name" value="FixQ"/>
    <property type="match status" value="1"/>
</dbReference>
<proteinExistence type="predicted"/>
<keyword evidence="1" id="KW-0812">Transmembrane</keyword>
<keyword evidence="1" id="KW-1133">Transmembrane helix</keyword>
<dbReference type="CDD" id="cd01324">
    <property type="entry name" value="cbb3_Oxidase_CcoQ"/>
    <property type="match status" value="1"/>
</dbReference>
<gene>
    <name evidence="2" type="ORF">FHS55_003764</name>
</gene>
<evidence type="ECO:0000256" key="1">
    <source>
        <dbReference type="SAM" id="Phobius"/>
    </source>
</evidence>
<reference evidence="2 3" key="1">
    <citation type="submission" date="2020-08" db="EMBL/GenBank/DDBJ databases">
        <title>Genomic Encyclopedia of Type Strains, Phase IV (KMG-IV): sequencing the most valuable type-strain genomes for metagenomic binning, comparative biology and taxonomic classification.</title>
        <authorList>
            <person name="Goeker M."/>
        </authorList>
    </citation>
    <scope>NUCLEOTIDE SEQUENCE [LARGE SCALE GENOMIC DNA]</scope>
    <source>
        <strain evidence="2 3">DSM 5895</strain>
    </source>
</reference>
<protein>
    <submittedName>
        <fullName evidence="2">Cytochrome c oxidase cbb3-type subunit 4</fullName>
    </submittedName>
</protein>
<name>A0A839ZE99_9HYPH</name>
<feature type="transmembrane region" description="Helical" evidence="1">
    <location>
        <begin position="12"/>
        <end position="32"/>
    </location>
</feature>